<dbReference type="EMBL" id="CP034464">
    <property type="protein sequence ID" value="AZP12949.1"/>
    <property type="molecule type" value="Genomic_DNA"/>
</dbReference>
<dbReference type="InterPro" id="IPR001638">
    <property type="entry name" value="Solute-binding_3/MltF_N"/>
</dbReference>
<gene>
    <name evidence="3" type="ORF">EJN92_13580</name>
</gene>
<dbReference type="PANTHER" id="PTHR35936:SF25">
    <property type="entry name" value="ABC TRANSPORTER SUBSTRATE-BINDING PROTEIN"/>
    <property type="match status" value="1"/>
</dbReference>
<evidence type="ECO:0000313" key="4">
    <source>
        <dbReference type="Proteomes" id="UP000275663"/>
    </source>
</evidence>
<dbReference type="RefSeq" id="WP_126128325.1">
    <property type="nucleotide sequence ID" value="NZ_CP034464.1"/>
</dbReference>
<dbReference type="SMART" id="SM00062">
    <property type="entry name" value="PBPb"/>
    <property type="match status" value="1"/>
</dbReference>
<organism evidence="3 4">
    <name type="scientific">Undibacterium parvum</name>
    <dbReference type="NCBI Taxonomy" id="401471"/>
    <lineage>
        <taxon>Bacteria</taxon>
        <taxon>Pseudomonadati</taxon>
        <taxon>Pseudomonadota</taxon>
        <taxon>Betaproteobacteria</taxon>
        <taxon>Burkholderiales</taxon>
        <taxon>Oxalobacteraceae</taxon>
        <taxon>Undibacterium</taxon>
    </lineage>
</organism>
<name>A0A3S9HLG6_9BURK</name>
<dbReference type="OrthoDB" id="7354650at2"/>
<feature type="domain" description="Solute-binding protein family 3/N-terminal" evidence="2">
    <location>
        <begin position="26"/>
        <end position="249"/>
    </location>
</feature>
<accession>A0A3S9HLG6</accession>
<keyword evidence="1" id="KW-0732">Signal</keyword>
<protein>
    <submittedName>
        <fullName evidence="3">Transporter substrate-binding domain-containing protein</fullName>
    </submittedName>
</protein>
<dbReference type="Gene3D" id="3.40.190.10">
    <property type="entry name" value="Periplasmic binding protein-like II"/>
    <property type="match status" value="2"/>
</dbReference>
<evidence type="ECO:0000256" key="1">
    <source>
        <dbReference type="ARBA" id="ARBA00022729"/>
    </source>
</evidence>
<dbReference type="Pfam" id="PF00497">
    <property type="entry name" value="SBP_bac_3"/>
    <property type="match status" value="1"/>
</dbReference>
<dbReference type="PANTHER" id="PTHR35936">
    <property type="entry name" value="MEMBRANE-BOUND LYTIC MUREIN TRANSGLYCOSYLASE F"/>
    <property type="match status" value="1"/>
</dbReference>
<dbReference type="SUPFAM" id="SSF53850">
    <property type="entry name" value="Periplasmic binding protein-like II"/>
    <property type="match status" value="1"/>
</dbReference>
<sequence length="251" mass="28561">MRVAFQAFVIVACWIWGVQPSSAADILVVGAEFAQIYERNETGEFTGLDVEILRSIARQNGDTLSFQILPWARAQKMVEANQAQILVGPYKTTQRETRFVFAEKPFYRDDMVFYALKLAKFQWDGRYSSLQDKRVGVINGWAYGAQFEEQRKTLKIESANSLRNALLMLKAKHIDVLASNVRNTEALLNSLELAGEISAVANVIDSQDGYFAYCKQVSCDQLRVRFDSLFTRLRESGELSKMAQTFKLRMP</sequence>
<dbReference type="Proteomes" id="UP000275663">
    <property type="component" value="Chromosome"/>
</dbReference>
<reference evidence="3 4" key="1">
    <citation type="journal article" date="2011" name="Int. J. Syst. Evol. Microbiol.">
        <title>Description of Undibacterium oligocarboniphilum sp. nov., isolated from purified water, and Undibacterium pigrum strain CCUG 49012 as the type strain of Undibacterium parvum sp. nov., and emended descriptions of the genus Undibacterium and the species Undibacterium pigrum.</title>
        <authorList>
            <person name="Eder W."/>
            <person name="Wanner G."/>
            <person name="Ludwig W."/>
            <person name="Busse H.J."/>
            <person name="Ziemke-Kageler F."/>
            <person name="Lang E."/>
        </authorList>
    </citation>
    <scope>NUCLEOTIDE SEQUENCE [LARGE SCALE GENOMIC DNA]</scope>
    <source>
        <strain evidence="3 4">DSM 23061</strain>
    </source>
</reference>
<evidence type="ECO:0000313" key="3">
    <source>
        <dbReference type="EMBL" id="AZP12949.1"/>
    </source>
</evidence>
<keyword evidence="4" id="KW-1185">Reference proteome</keyword>
<dbReference type="AlphaFoldDB" id="A0A3S9HLG6"/>
<dbReference type="KEGG" id="upv:EJN92_13580"/>
<evidence type="ECO:0000259" key="2">
    <source>
        <dbReference type="SMART" id="SM00062"/>
    </source>
</evidence>
<proteinExistence type="predicted"/>